<evidence type="ECO:0000256" key="1">
    <source>
        <dbReference type="ARBA" id="ARBA00004141"/>
    </source>
</evidence>
<dbReference type="Pfam" id="PF12698">
    <property type="entry name" value="ABC2_membrane_3"/>
    <property type="match status" value="1"/>
</dbReference>
<keyword evidence="2 5" id="KW-0812">Transmembrane</keyword>
<evidence type="ECO:0000313" key="8">
    <source>
        <dbReference type="Proteomes" id="UP000265768"/>
    </source>
</evidence>
<feature type="transmembrane region" description="Helical" evidence="5">
    <location>
        <begin position="41"/>
        <end position="63"/>
    </location>
</feature>
<feature type="transmembrane region" description="Helical" evidence="5">
    <location>
        <begin position="233"/>
        <end position="259"/>
    </location>
</feature>
<accession>A0A3A4B2W2</accession>
<organism evidence="7 8">
    <name type="scientific">Bailinhaonella thermotolerans</name>
    <dbReference type="NCBI Taxonomy" id="1070861"/>
    <lineage>
        <taxon>Bacteria</taxon>
        <taxon>Bacillati</taxon>
        <taxon>Actinomycetota</taxon>
        <taxon>Actinomycetes</taxon>
        <taxon>Streptosporangiales</taxon>
        <taxon>Streptosporangiaceae</taxon>
        <taxon>Bailinhaonella</taxon>
    </lineage>
</organism>
<evidence type="ECO:0000256" key="4">
    <source>
        <dbReference type="ARBA" id="ARBA00023136"/>
    </source>
</evidence>
<dbReference type="GO" id="GO:0140359">
    <property type="term" value="F:ABC-type transporter activity"/>
    <property type="evidence" value="ECO:0007669"/>
    <property type="project" value="InterPro"/>
</dbReference>
<dbReference type="Proteomes" id="UP000265768">
    <property type="component" value="Unassembled WGS sequence"/>
</dbReference>
<evidence type="ECO:0000313" key="7">
    <source>
        <dbReference type="EMBL" id="RJL34528.1"/>
    </source>
</evidence>
<name>A0A3A4B2W2_9ACTN</name>
<feature type="transmembrane region" description="Helical" evidence="5">
    <location>
        <begin position="279"/>
        <end position="298"/>
    </location>
</feature>
<dbReference type="OrthoDB" id="3268959at2"/>
<dbReference type="PANTHER" id="PTHR43471">
    <property type="entry name" value="ABC TRANSPORTER PERMEASE"/>
    <property type="match status" value="1"/>
</dbReference>
<evidence type="ECO:0000259" key="6">
    <source>
        <dbReference type="Pfam" id="PF12698"/>
    </source>
</evidence>
<comment type="subcellular location">
    <subcellularLocation>
        <location evidence="1">Membrane</location>
        <topology evidence="1">Multi-pass membrane protein</topology>
    </subcellularLocation>
</comment>
<comment type="caution">
    <text evidence="7">The sequence shown here is derived from an EMBL/GenBank/DDBJ whole genome shotgun (WGS) entry which is preliminary data.</text>
</comment>
<proteinExistence type="predicted"/>
<dbReference type="AlphaFoldDB" id="A0A3A4B2W2"/>
<feature type="transmembrane region" description="Helical" evidence="5">
    <location>
        <begin position="365"/>
        <end position="387"/>
    </location>
</feature>
<dbReference type="PANTHER" id="PTHR43471:SF3">
    <property type="entry name" value="ABC TRANSPORTER PERMEASE PROTEIN NATB"/>
    <property type="match status" value="1"/>
</dbReference>
<keyword evidence="4 5" id="KW-0472">Membrane</keyword>
<feature type="transmembrane region" description="Helical" evidence="5">
    <location>
        <begin position="310"/>
        <end position="329"/>
    </location>
</feature>
<evidence type="ECO:0000256" key="5">
    <source>
        <dbReference type="SAM" id="Phobius"/>
    </source>
</evidence>
<dbReference type="GO" id="GO:0016020">
    <property type="term" value="C:membrane"/>
    <property type="evidence" value="ECO:0007669"/>
    <property type="project" value="UniProtKB-SubCell"/>
</dbReference>
<sequence>MPYGGAGRGGGAMTANGRLPAWTGIRLVARRELVERLRQRSFMVSTLVTLLILVGVAVLPAVIGGDGTHRVGFGPGESRLAEAVTGAAGQQREDVRARSVPSEAAARAEVSGGDLDAAVVNGRVIVRSELDPVLGALLQGAHARTAAEQRVESLGVAPDKAREALSPPPLQVTALDPPDPGADARKGVAFFAVILLYGQIIGYGMWVAMGVVEEKSSRVVELLLATMRARVLLAGKVLGIGLLGLIQLVLVIAVGLVAVRLTGSVDLPLGVLGGSAFTLVGWFLLGYLLYACLFATGAARVSRQEELQSVTGPMMMLVMVSFFGALWAMNAPDNMIARVLGIIPPFSAMIQPVRQVAGYADPWEAPVALALAAAAVAGLMVLAGRIYEGGVLRMGGTVSFKEALGGRESRSVRP</sequence>
<dbReference type="InterPro" id="IPR013525">
    <property type="entry name" value="ABC2_TM"/>
</dbReference>
<evidence type="ECO:0000256" key="3">
    <source>
        <dbReference type="ARBA" id="ARBA00022989"/>
    </source>
</evidence>
<gene>
    <name evidence="7" type="ORF">D5H75_08975</name>
</gene>
<protein>
    <submittedName>
        <fullName evidence="7">ABC transporter permease</fullName>
    </submittedName>
</protein>
<reference evidence="7 8" key="1">
    <citation type="submission" date="2018-09" db="EMBL/GenBank/DDBJ databases">
        <title>YIM 75507 draft genome.</title>
        <authorList>
            <person name="Tang S."/>
            <person name="Feng Y."/>
        </authorList>
    </citation>
    <scope>NUCLEOTIDE SEQUENCE [LARGE SCALE GENOMIC DNA]</scope>
    <source>
        <strain evidence="7 8">YIM 75507</strain>
    </source>
</reference>
<feature type="transmembrane region" description="Helical" evidence="5">
    <location>
        <begin position="188"/>
        <end position="212"/>
    </location>
</feature>
<evidence type="ECO:0000256" key="2">
    <source>
        <dbReference type="ARBA" id="ARBA00022692"/>
    </source>
</evidence>
<keyword evidence="8" id="KW-1185">Reference proteome</keyword>
<dbReference type="EMBL" id="QZEY01000002">
    <property type="protein sequence ID" value="RJL34528.1"/>
    <property type="molecule type" value="Genomic_DNA"/>
</dbReference>
<feature type="domain" description="ABC-2 type transporter transmembrane" evidence="6">
    <location>
        <begin position="40"/>
        <end position="382"/>
    </location>
</feature>
<keyword evidence="3 5" id="KW-1133">Transmembrane helix</keyword>